<dbReference type="EMBL" id="CP063849">
    <property type="protein sequence ID" value="QOY91264.1"/>
    <property type="molecule type" value="Genomic_DNA"/>
</dbReference>
<evidence type="ECO:0000256" key="3">
    <source>
        <dbReference type="ARBA" id="ARBA00023315"/>
    </source>
</evidence>
<dbReference type="SMART" id="SM00563">
    <property type="entry name" value="PlsC"/>
    <property type="match status" value="1"/>
</dbReference>
<organism evidence="5 6">
    <name type="scientific">Paludibaculum fermentans</name>
    <dbReference type="NCBI Taxonomy" id="1473598"/>
    <lineage>
        <taxon>Bacteria</taxon>
        <taxon>Pseudomonadati</taxon>
        <taxon>Acidobacteriota</taxon>
        <taxon>Terriglobia</taxon>
        <taxon>Bryobacterales</taxon>
        <taxon>Bryobacteraceae</taxon>
        <taxon>Paludibaculum</taxon>
    </lineage>
</organism>
<keyword evidence="2 5" id="KW-0808">Transferase</keyword>
<dbReference type="PANTHER" id="PTHR10434:SF11">
    <property type="entry name" value="1-ACYL-SN-GLYCEROL-3-PHOSPHATE ACYLTRANSFERASE"/>
    <property type="match status" value="1"/>
</dbReference>
<keyword evidence="3 5" id="KW-0012">Acyltransferase</keyword>
<accession>A0A7S7NWW6</accession>
<evidence type="ECO:0000313" key="5">
    <source>
        <dbReference type="EMBL" id="QOY91264.1"/>
    </source>
</evidence>
<dbReference type="AlphaFoldDB" id="A0A7S7NWW6"/>
<dbReference type="CDD" id="cd07989">
    <property type="entry name" value="LPLAT_AGPAT-like"/>
    <property type="match status" value="1"/>
</dbReference>
<gene>
    <name evidence="5" type="ORF">IRI77_15340</name>
</gene>
<proteinExistence type="predicted"/>
<evidence type="ECO:0000256" key="2">
    <source>
        <dbReference type="ARBA" id="ARBA00022679"/>
    </source>
</evidence>
<evidence type="ECO:0000259" key="4">
    <source>
        <dbReference type="SMART" id="SM00563"/>
    </source>
</evidence>
<evidence type="ECO:0000256" key="1">
    <source>
        <dbReference type="ARBA" id="ARBA00005189"/>
    </source>
</evidence>
<dbReference type="GO" id="GO:0006654">
    <property type="term" value="P:phosphatidic acid biosynthetic process"/>
    <property type="evidence" value="ECO:0007669"/>
    <property type="project" value="TreeGrafter"/>
</dbReference>
<dbReference type="SUPFAM" id="SSF69593">
    <property type="entry name" value="Glycerol-3-phosphate (1)-acyltransferase"/>
    <property type="match status" value="1"/>
</dbReference>
<feature type="domain" description="Phospholipid/glycerol acyltransferase" evidence="4">
    <location>
        <begin position="34"/>
        <end position="155"/>
    </location>
</feature>
<dbReference type="InterPro" id="IPR002123">
    <property type="entry name" value="Plipid/glycerol_acylTrfase"/>
</dbReference>
<comment type="pathway">
    <text evidence="1">Lipid metabolism.</text>
</comment>
<evidence type="ECO:0000313" key="6">
    <source>
        <dbReference type="Proteomes" id="UP000593892"/>
    </source>
</evidence>
<dbReference type="Proteomes" id="UP000593892">
    <property type="component" value="Chromosome"/>
</dbReference>
<sequence length="204" mass="22603">MLAELAGALITGATRLMTGVQGRWLGCAPSESQRLYFANHASHLDFVLVWSVLPPRMRRRVRPVAADDYWNRGRMRKFLIHQVFRGVLIARGKVEREHNPLTAMCAALDEGDSLLLFPEGTRGTGGAVQPFKSGVFQLALAYGELELVPVWIDNAHRVMPKGTLLPLPLLCSVAFGAPMKLGENEGKMEFLERLRRALVELGDA</sequence>
<dbReference type="KEGG" id="pfer:IRI77_15340"/>
<dbReference type="GO" id="GO:0003841">
    <property type="term" value="F:1-acylglycerol-3-phosphate O-acyltransferase activity"/>
    <property type="evidence" value="ECO:0007669"/>
    <property type="project" value="TreeGrafter"/>
</dbReference>
<dbReference type="RefSeq" id="WP_194452918.1">
    <property type="nucleotide sequence ID" value="NZ_CP063849.1"/>
</dbReference>
<name>A0A7S7NWW6_PALFE</name>
<protein>
    <submittedName>
        <fullName evidence="5">1-acyl-sn-glycerol-3-phosphate acyltransferase</fullName>
    </submittedName>
</protein>
<reference evidence="5 6" key="1">
    <citation type="submission" date="2020-10" db="EMBL/GenBank/DDBJ databases">
        <title>Complete genome sequence of Paludibaculum fermentans P105T, a facultatively anaerobic acidobacterium capable of dissimilatory Fe(III) reduction.</title>
        <authorList>
            <person name="Dedysh S.N."/>
            <person name="Beletsky A.V."/>
            <person name="Kulichevskaya I.S."/>
            <person name="Mardanov A.V."/>
            <person name="Ravin N.V."/>
        </authorList>
    </citation>
    <scope>NUCLEOTIDE SEQUENCE [LARGE SCALE GENOMIC DNA]</scope>
    <source>
        <strain evidence="5 6">P105</strain>
    </source>
</reference>
<dbReference type="PANTHER" id="PTHR10434">
    <property type="entry name" value="1-ACYL-SN-GLYCEROL-3-PHOSPHATE ACYLTRANSFERASE"/>
    <property type="match status" value="1"/>
</dbReference>
<dbReference type="Pfam" id="PF01553">
    <property type="entry name" value="Acyltransferase"/>
    <property type="match status" value="1"/>
</dbReference>
<keyword evidence="6" id="KW-1185">Reference proteome</keyword>